<dbReference type="AlphaFoldDB" id="A0A229UJG3"/>
<dbReference type="SUPFAM" id="SSF103481">
    <property type="entry name" value="Multidrug resistance efflux transporter EmrE"/>
    <property type="match status" value="2"/>
</dbReference>
<feature type="domain" description="EamA" evidence="4">
    <location>
        <begin position="150"/>
        <end position="281"/>
    </location>
</feature>
<evidence type="ECO:0000313" key="5">
    <source>
        <dbReference type="EMBL" id="OXM83536.1"/>
    </source>
</evidence>
<name>A0A229UJG3_9BACL</name>
<feature type="transmembrane region" description="Helical" evidence="3">
    <location>
        <begin position="118"/>
        <end position="136"/>
    </location>
</feature>
<dbReference type="InterPro" id="IPR000620">
    <property type="entry name" value="EamA_dom"/>
</dbReference>
<accession>A0A229UJG3</accession>
<dbReference type="OrthoDB" id="1957368at2"/>
<proteinExistence type="inferred from homology"/>
<keyword evidence="6" id="KW-1185">Reference proteome</keyword>
<evidence type="ECO:0000313" key="6">
    <source>
        <dbReference type="Proteomes" id="UP000215509"/>
    </source>
</evidence>
<feature type="transmembrane region" description="Helical" evidence="3">
    <location>
        <begin position="234"/>
        <end position="256"/>
    </location>
</feature>
<evidence type="ECO:0000259" key="4">
    <source>
        <dbReference type="Pfam" id="PF00892"/>
    </source>
</evidence>
<dbReference type="Proteomes" id="UP000215509">
    <property type="component" value="Unassembled WGS sequence"/>
</dbReference>
<reference evidence="5 6" key="1">
    <citation type="submission" date="2017-07" db="EMBL/GenBank/DDBJ databases">
        <title>Genome sequencing and assembly of Paenibacillus rigui.</title>
        <authorList>
            <person name="Mayilraj S."/>
        </authorList>
    </citation>
    <scope>NUCLEOTIDE SEQUENCE [LARGE SCALE GENOMIC DNA]</scope>
    <source>
        <strain evidence="5 6">JCM 16352</strain>
    </source>
</reference>
<dbReference type="InterPro" id="IPR037185">
    <property type="entry name" value="EmrE-like"/>
</dbReference>
<protein>
    <submittedName>
        <fullName evidence="5">EamA family transporter</fullName>
    </submittedName>
</protein>
<keyword evidence="3" id="KW-0472">Membrane</keyword>
<dbReference type="Gene3D" id="1.10.3730.20">
    <property type="match status" value="1"/>
</dbReference>
<evidence type="ECO:0000256" key="1">
    <source>
        <dbReference type="ARBA" id="ARBA00004127"/>
    </source>
</evidence>
<feature type="transmembrane region" description="Helical" evidence="3">
    <location>
        <begin position="142"/>
        <end position="164"/>
    </location>
</feature>
<feature type="transmembrane region" description="Helical" evidence="3">
    <location>
        <begin position="88"/>
        <end position="109"/>
    </location>
</feature>
<keyword evidence="3" id="KW-0812">Transmembrane</keyword>
<comment type="caution">
    <text evidence="5">The sequence shown here is derived from an EMBL/GenBank/DDBJ whole genome shotgun (WGS) entry which is preliminary data.</text>
</comment>
<evidence type="ECO:0000256" key="3">
    <source>
        <dbReference type="SAM" id="Phobius"/>
    </source>
</evidence>
<dbReference type="PANTHER" id="PTHR22911:SF137">
    <property type="entry name" value="SOLUTE CARRIER FAMILY 35 MEMBER G2-RELATED"/>
    <property type="match status" value="1"/>
</dbReference>
<keyword evidence="3" id="KW-1133">Transmembrane helix</keyword>
<dbReference type="PANTHER" id="PTHR22911">
    <property type="entry name" value="ACYL-MALONYL CONDENSING ENZYME-RELATED"/>
    <property type="match status" value="1"/>
</dbReference>
<feature type="transmembrane region" description="Helical" evidence="3">
    <location>
        <begin position="208"/>
        <end position="227"/>
    </location>
</feature>
<gene>
    <name evidence="5" type="ORF">CF651_24805</name>
</gene>
<dbReference type="GO" id="GO:0016020">
    <property type="term" value="C:membrane"/>
    <property type="evidence" value="ECO:0007669"/>
    <property type="project" value="InterPro"/>
</dbReference>
<sequence length="302" mass="32671">MGYLLLILATLSWSFVGILVKSASTMVDSTTITFARFSLGIVFLGILLLVKDRKLGLKLDLRWIWIGALGKSCNYLFENMAISIGYSYGNILVGPIQTVILLLVSVFIFKEHVSLRGWIAGALCIMGVLCISWNGLPLHTMLASNGLTTLLFVLSAIGTAFHVLSQKMLVQSMESGPMNFSIFFLCSILMAVPLPFQAHATGGTVPLWGIAALVGLGLITGLSFNWFAEALKRVSFAAAVIVSNSGALFTILWSYLFFHDRITGYILSGVGLFIAGLLLLNWPMRKARLAARKPGQTASDAG</sequence>
<dbReference type="Pfam" id="PF00892">
    <property type="entry name" value="EamA"/>
    <property type="match status" value="2"/>
</dbReference>
<feature type="domain" description="EamA" evidence="4">
    <location>
        <begin position="1"/>
        <end position="132"/>
    </location>
</feature>
<comment type="similarity">
    <text evidence="2">Belongs to the EamA transporter family.</text>
</comment>
<comment type="subcellular location">
    <subcellularLocation>
        <location evidence="1">Endomembrane system</location>
        <topology evidence="1">Multi-pass membrane protein</topology>
    </subcellularLocation>
</comment>
<feature type="transmembrane region" description="Helical" evidence="3">
    <location>
        <begin position="62"/>
        <end position="82"/>
    </location>
</feature>
<feature type="transmembrane region" description="Helical" evidence="3">
    <location>
        <begin position="176"/>
        <end position="196"/>
    </location>
</feature>
<dbReference type="EMBL" id="NMQW01000043">
    <property type="protein sequence ID" value="OXM83536.1"/>
    <property type="molecule type" value="Genomic_DNA"/>
</dbReference>
<dbReference type="RefSeq" id="WP_094017578.1">
    <property type="nucleotide sequence ID" value="NZ_NMQW01000043.1"/>
</dbReference>
<feature type="transmembrane region" description="Helical" evidence="3">
    <location>
        <begin position="262"/>
        <end position="282"/>
    </location>
</feature>
<organism evidence="5 6">
    <name type="scientific">Paenibacillus rigui</name>
    <dbReference type="NCBI Taxonomy" id="554312"/>
    <lineage>
        <taxon>Bacteria</taxon>
        <taxon>Bacillati</taxon>
        <taxon>Bacillota</taxon>
        <taxon>Bacilli</taxon>
        <taxon>Bacillales</taxon>
        <taxon>Paenibacillaceae</taxon>
        <taxon>Paenibacillus</taxon>
    </lineage>
</organism>
<evidence type="ECO:0000256" key="2">
    <source>
        <dbReference type="ARBA" id="ARBA00007362"/>
    </source>
</evidence>
<feature type="transmembrane region" description="Helical" evidence="3">
    <location>
        <begin position="32"/>
        <end position="50"/>
    </location>
</feature>